<protein>
    <submittedName>
        <fullName evidence="1">Uncharacterized protein</fullName>
    </submittedName>
</protein>
<accession>A0ACC1QHI8</accession>
<gene>
    <name evidence="1" type="ORF">NLG97_g9861</name>
</gene>
<keyword evidence="2" id="KW-1185">Reference proteome</keyword>
<dbReference type="EMBL" id="JANAKD010002191">
    <property type="protein sequence ID" value="KAJ3474408.1"/>
    <property type="molecule type" value="Genomic_DNA"/>
</dbReference>
<reference evidence="1" key="1">
    <citation type="submission" date="2022-07" db="EMBL/GenBank/DDBJ databases">
        <title>Genome Sequence of Lecanicillium saksenae.</title>
        <authorList>
            <person name="Buettner E."/>
        </authorList>
    </citation>
    <scope>NUCLEOTIDE SEQUENCE</scope>
    <source>
        <strain evidence="1">VT-O1</strain>
    </source>
</reference>
<evidence type="ECO:0000313" key="2">
    <source>
        <dbReference type="Proteomes" id="UP001148737"/>
    </source>
</evidence>
<organism evidence="1 2">
    <name type="scientific">Lecanicillium saksenae</name>
    <dbReference type="NCBI Taxonomy" id="468837"/>
    <lineage>
        <taxon>Eukaryota</taxon>
        <taxon>Fungi</taxon>
        <taxon>Dikarya</taxon>
        <taxon>Ascomycota</taxon>
        <taxon>Pezizomycotina</taxon>
        <taxon>Sordariomycetes</taxon>
        <taxon>Hypocreomycetidae</taxon>
        <taxon>Hypocreales</taxon>
        <taxon>Cordycipitaceae</taxon>
        <taxon>Lecanicillium</taxon>
    </lineage>
</organism>
<name>A0ACC1QHI8_9HYPO</name>
<evidence type="ECO:0000313" key="1">
    <source>
        <dbReference type="EMBL" id="KAJ3474408.1"/>
    </source>
</evidence>
<sequence>MSPASTTQDGLQAINNKTLGTAAGSFPVVTLPNGEKIPTGTVGALLVNIKAYDAATAAGDLATQDALAAAIRAAVPVLQKVGMFELFSPDEWASDNSRGRSLVGEIAEESC</sequence>
<dbReference type="Proteomes" id="UP001148737">
    <property type="component" value="Unassembled WGS sequence"/>
</dbReference>
<comment type="caution">
    <text evidence="1">The sequence shown here is derived from an EMBL/GenBank/DDBJ whole genome shotgun (WGS) entry which is preliminary data.</text>
</comment>
<proteinExistence type="predicted"/>